<name>A0A853CSM8_9MICO</name>
<dbReference type="RefSeq" id="WP_179605859.1">
    <property type="nucleotide sequence ID" value="NZ_BAABEH010000001.1"/>
</dbReference>
<reference evidence="3 4" key="1">
    <citation type="submission" date="2020-07" db="EMBL/GenBank/DDBJ databases">
        <title>Sequencing the genomes of 1000 actinobacteria strains.</title>
        <authorList>
            <person name="Klenk H.-P."/>
        </authorList>
    </citation>
    <scope>NUCLEOTIDE SEQUENCE [LARGE SCALE GENOMIC DNA]</scope>
    <source>
        <strain evidence="3 4">DSM 15165</strain>
    </source>
</reference>
<accession>A0A853CSM8</accession>
<dbReference type="PANTHER" id="PTHR43798">
    <property type="entry name" value="MONOACYLGLYCEROL LIPASE"/>
    <property type="match status" value="1"/>
</dbReference>
<dbReference type="AlphaFoldDB" id="A0A853CSM8"/>
<dbReference type="InterPro" id="IPR000073">
    <property type="entry name" value="AB_hydrolase_1"/>
</dbReference>
<dbReference type="Proteomes" id="UP000578352">
    <property type="component" value="Unassembled WGS sequence"/>
</dbReference>
<dbReference type="GO" id="GO:0016020">
    <property type="term" value="C:membrane"/>
    <property type="evidence" value="ECO:0007669"/>
    <property type="project" value="TreeGrafter"/>
</dbReference>
<evidence type="ECO:0000313" key="3">
    <source>
        <dbReference type="EMBL" id="NYJ23996.1"/>
    </source>
</evidence>
<dbReference type="PRINTS" id="PR00412">
    <property type="entry name" value="EPOXHYDRLASE"/>
</dbReference>
<feature type="compositionally biased region" description="Basic and acidic residues" evidence="1">
    <location>
        <begin position="327"/>
        <end position="339"/>
    </location>
</feature>
<dbReference type="PANTHER" id="PTHR43798:SF33">
    <property type="entry name" value="HYDROLASE, PUTATIVE (AFU_ORTHOLOGUE AFUA_2G14860)-RELATED"/>
    <property type="match status" value="1"/>
</dbReference>
<dbReference type="InterPro" id="IPR050266">
    <property type="entry name" value="AB_hydrolase_sf"/>
</dbReference>
<dbReference type="Pfam" id="PF12697">
    <property type="entry name" value="Abhydrolase_6"/>
    <property type="match status" value="1"/>
</dbReference>
<protein>
    <submittedName>
        <fullName evidence="3">Pimeloyl-ACP methyl ester carboxylesterase</fullName>
    </submittedName>
</protein>
<dbReference type="GO" id="GO:0003824">
    <property type="term" value="F:catalytic activity"/>
    <property type="evidence" value="ECO:0007669"/>
    <property type="project" value="InterPro"/>
</dbReference>
<sequence length="339" mass="36611">MTSSTRYAASPYREAASPYAEALGRVPVRRAELPLLGGMTRYWDYGDPDAATTLVLVHGFRGDHHGLEPVVAQLGGDLRLISPDLPGFGESTPLTERDHDIDGYSAWLRAFVSGLELSGRVVLLGHSFGSIVVAATLAEGSGAAPVARPDAVVLVNPIGQPALAGPRGVLTRLAIFYYWLAAVLPERLGFALLRNRIIVRVMSEAMAKTRDRSLRAWIHGQHDSYFSAFSDRRVVLQAFRASVAHDVREYAARIPEPTLLVAAVDDDITPIAAERVLRGLFPDARLVEIDGVGHLIHYEKPVEAARAIEAFLAERAAAEHGATGPDAGDRGTTDREGRA</sequence>
<gene>
    <name evidence="3" type="ORF">HNR13_002283</name>
</gene>
<dbReference type="InterPro" id="IPR000639">
    <property type="entry name" value="Epox_hydrolase-like"/>
</dbReference>
<feature type="region of interest" description="Disordered" evidence="1">
    <location>
        <begin position="319"/>
        <end position="339"/>
    </location>
</feature>
<evidence type="ECO:0000256" key="1">
    <source>
        <dbReference type="SAM" id="MobiDB-lite"/>
    </source>
</evidence>
<evidence type="ECO:0000313" key="4">
    <source>
        <dbReference type="Proteomes" id="UP000578352"/>
    </source>
</evidence>
<dbReference type="SUPFAM" id="SSF53474">
    <property type="entry name" value="alpha/beta-Hydrolases"/>
    <property type="match status" value="1"/>
</dbReference>
<dbReference type="InterPro" id="IPR029058">
    <property type="entry name" value="AB_hydrolase_fold"/>
</dbReference>
<comment type="caution">
    <text evidence="3">The sequence shown here is derived from an EMBL/GenBank/DDBJ whole genome shotgun (WGS) entry which is preliminary data.</text>
</comment>
<proteinExistence type="predicted"/>
<evidence type="ECO:0000259" key="2">
    <source>
        <dbReference type="Pfam" id="PF12697"/>
    </source>
</evidence>
<organism evidence="3 4">
    <name type="scientific">Leifsonia shinshuensis</name>
    <dbReference type="NCBI Taxonomy" id="150026"/>
    <lineage>
        <taxon>Bacteria</taxon>
        <taxon>Bacillati</taxon>
        <taxon>Actinomycetota</taxon>
        <taxon>Actinomycetes</taxon>
        <taxon>Micrococcales</taxon>
        <taxon>Microbacteriaceae</taxon>
        <taxon>Leifsonia</taxon>
    </lineage>
</organism>
<feature type="domain" description="AB hydrolase-1" evidence="2">
    <location>
        <begin position="54"/>
        <end position="306"/>
    </location>
</feature>
<dbReference type="Gene3D" id="3.40.50.1820">
    <property type="entry name" value="alpha/beta hydrolase"/>
    <property type="match status" value="1"/>
</dbReference>
<dbReference type="EMBL" id="JACCFL010000001">
    <property type="protein sequence ID" value="NYJ23996.1"/>
    <property type="molecule type" value="Genomic_DNA"/>
</dbReference>